<sequence>MTQFDLLIQNCHVLLPDFTVLPNAAIGIKDSRIALIEAEPSDTGTYEAREILDGDGKLAMPGFVDCHTHAAQQLLRGSVVDELPMVWTRILVPFESNLTPEDVYKGALLFCLENLKAGTTTFADAGGPFMDMVARATVETGIRGVITRSTMDTGSDIPDGMKESTADAIRGTEQLYKDWDNSGEGRVRIWFSLRQAMTSTPALMEAVAGRSKELGTGVHIHLAEHLAEVAHCLTNYKMRPTQWFDHFGLLGPNLIAAHSVRLSDQEVLLMAERGANPVHCPQSNLGNHGFSKTPLFMALGVNVALGTDGAATTRLNLFEPMRVLKYAMQARHGVEINDPLTLPALDVLKMATQGGAKAVMMEKEIGRLEVGYKADIILLDINKPHLSPTAHLPKTIVTAAGPDDVVDVIVNGRLLVHDGEFLLMDEDQIRRDAGQAMLSVGRRANLSLESPYLD</sequence>
<dbReference type="SUPFAM" id="SSF51556">
    <property type="entry name" value="Metallo-dependent hydrolases"/>
    <property type="match status" value="1"/>
</dbReference>
<dbReference type="Gene3D" id="2.30.40.10">
    <property type="entry name" value="Urease, subunit C, domain 1"/>
    <property type="match status" value="1"/>
</dbReference>
<dbReference type="Gene3D" id="3.20.20.140">
    <property type="entry name" value="Metal-dependent hydrolases"/>
    <property type="match status" value="1"/>
</dbReference>
<dbReference type="GO" id="GO:0016810">
    <property type="term" value="F:hydrolase activity, acting on carbon-nitrogen (but not peptide) bonds"/>
    <property type="evidence" value="ECO:0007669"/>
    <property type="project" value="InterPro"/>
</dbReference>
<dbReference type="CDD" id="cd01298">
    <property type="entry name" value="ATZ_TRZ_like"/>
    <property type="match status" value="1"/>
</dbReference>
<comment type="caution">
    <text evidence="2">The sequence shown here is derived from an EMBL/GenBank/DDBJ whole genome shotgun (WGS) entry which is preliminary data.</text>
</comment>
<dbReference type="InterPro" id="IPR006680">
    <property type="entry name" value="Amidohydro-rel"/>
</dbReference>
<dbReference type="Proteomes" id="UP000256388">
    <property type="component" value="Unassembled WGS sequence"/>
</dbReference>
<accession>A0A347ZUF1</accession>
<dbReference type="InterPro" id="IPR011059">
    <property type="entry name" value="Metal-dep_hydrolase_composite"/>
</dbReference>
<gene>
    <name evidence="2" type="ORF">DFR64_0340</name>
</gene>
<organism evidence="2 3">
    <name type="scientific">Pelolinea submarina</name>
    <dbReference type="NCBI Taxonomy" id="913107"/>
    <lineage>
        <taxon>Bacteria</taxon>
        <taxon>Bacillati</taxon>
        <taxon>Chloroflexota</taxon>
        <taxon>Anaerolineae</taxon>
        <taxon>Anaerolineales</taxon>
        <taxon>Anaerolineaceae</taxon>
        <taxon>Pelolinea</taxon>
    </lineage>
</organism>
<protein>
    <submittedName>
        <fullName evidence="2">5-methylthioadenosine/S-adenosylhomocysteine deaminase</fullName>
    </submittedName>
</protein>
<proteinExistence type="predicted"/>
<dbReference type="AlphaFoldDB" id="A0A347ZUF1"/>
<reference evidence="2 3" key="1">
    <citation type="submission" date="2018-08" db="EMBL/GenBank/DDBJ databases">
        <title>Genomic Encyclopedia of Type Strains, Phase IV (KMG-IV): sequencing the most valuable type-strain genomes for metagenomic binning, comparative biology and taxonomic classification.</title>
        <authorList>
            <person name="Goeker M."/>
        </authorList>
    </citation>
    <scope>NUCLEOTIDE SEQUENCE [LARGE SCALE GENOMIC DNA]</scope>
    <source>
        <strain evidence="2 3">DSM 23923</strain>
    </source>
</reference>
<evidence type="ECO:0000313" key="2">
    <source>
        <dbReference type="EMBL" id="REG10482.1"/>
    </source>
</evidence>
<dbReference type="EMBL" id="QUMS01000001">
    <property type="protein sequence ID" value="REG10482.1"/>
    <property type="molecule type" value="Genomic_DNA"/>
</dbReference>
<keyword evidence="3" id="KW-1185">Reference proteome</keyword>
<dbReference type="InterPro" id="IPR050287">
    <property type="entry name" value="MTA/SAH_deaminase"/>
</dbReference>
<dbReference type="SUPFAM" id="SSF51338">
    <property type="entry name" value="Composite domain of metallo-dependent hydrolases"/>
    <property type="match status" value="1"/>
</dbReference>
<evidence type="ECO:0000259" key="1">
    <source>
        <dbReference type="Pfam" id="PF01979"/>
    </source>
</evidence>
<name>A0A347ZUF1_9CHLR</name>
<dbReference type="PANTHER" id="PTHR43794">
    <property type="entry name" value="AMINOHYDROLASE SSNA-RELATED"/>
    <property type="match status" value="1"/>
</dbReference>
<dbReference type="Pfam" id="PF01979">
    <property type="entry name" value="Amidohydro_1"/>
    <property type="match status" value="1"/>
</dbReference>
<dbReference type="PANTHER" id="PTHR43794:SF5">
    <property type="entry name" value="CHLOROHYDROLASE FAMILY PROTEIN"/>
    <property type="match status" value="1"/>
</dbReference>
<evidence type="ECO:0000313" key="3">
    <source>
        <dbReference type="Proteomes" id="UP000256388"/>
    </source>
</evidence>
<dbReference type="RefSeq" id="WP_198418348.1">
    <property type="nucleotide sequence ID" value="NZ_AP018437.1"/>
</dbReference>
<feature type="domain" description="Amidohydrolase-related" evidence="1">
    <location>
        <begin position="59"/>
        <end position="414"/>
    </location>
</feature>
<dbReference type="InterPro" id="IPR032466">
    <property type="entry name" value="Metal_Hydrolase"/>
</dbReference>